<keyword evidence="1" id="KW-0547">Nucleotide-binding</keyword>
<sequence length="531" mass="62199">MDKKTNRKLNLEYVSNVIGDEYKKWRAGDIVLINAQTGTGKNWFIEEVLLPYVDEDEELFGYAERILYLSNRTNLKREVKQRILKKYNMEIPKTLKELDNITTIGNITISSYHALQQSTLEEIYDNKKSNISSYNYLICDEAHFTLTDGGFNRLNRLTLTEIVKNHYPNAIKIFMSATMDEVENPIKKSIEKMFGEKPKVYEYTTGRDYSYLNVKYFRHRNRKNILSNLIKNDTSDDKWMIFISSIEDGYKLIEELGEDICSMVYANMEETPELNSIINKNEFEKKVLICTKALDNGINIKDPKVKNIVVMALDKTSMIQMIGRKRIDIEDPQEVNLYLSTRSKKTFSTLINGYNPKIKQIELLRKDEVAFEKRYDNNLDEIYGDVIYRSVNTKKYRINPAANARLIKDNDFAIQMVNLFNIDKNFAFIHTQLTWLGLGHTFDESNLIEGVALESKKESMKDYLDNMVGQKLFKDEQQNLIDIVDLRDSRNRQQKSYGQLNEYFKANNLKYMIVPKKSNSIRYWLIINNIA</sequence>
<evidence type="ECO:0000313" key="5">
    <source>
        <dbReference type="EMBL" id="CDX03334.1"/>
    </source>
</evidence>
<dbReference type="Gene3D" id="3.40.50.300">
    <property type="entry name" value="P-loop containing nucleotide triphosphate hydrolases"/>
    <property type="match status" value="2"/>
</dbReference>
<dbReference type="EMBL" id="LK996017">
    <property type="protein sequence ID" value="CDX03334.1"/>
    <property type="molecule type" value="Genomic_DNA"/>
</dbReference>
<dbReference type="GO" id="GO:0005524">
    <property type="term" value="F:ATP binding"/>
    <property type="evidence" value="ECO:0007669"/>
    <property type="project" value="UniProtKB-KW"/>
</dbReference>
<evidence type="ECO:0000256" key="2">
    <source>
        <dbReference type="ARBA" id="ARBA00022801"/>
    </source>
</evidence>
<feature type="domain" description="Helicase ATP-binding" evidence="4">
    <location>
        <begin position="22"/>
        <end position="197"/>
    </location>
</feature>
<dbReference type="PATRIC" id="fig|49338.4.peg.3706"/>
<proteinExistence type="predicted"/>
<evidence type="ECO:0000259" key="4">
    <source>
        <dbReference type="PROSITE" id="PS51192"/>
    </source>
</evidence>
<keyword evidence="3" id="KW-0067">ATP-binding</keyword>
<evidence type="ECO:0000256" key="3">
    <source>
        <dbReference type="ARBA" id="ARBA00022840"/>
    </source>
</evidence>
<dbReference type="InterPro" id="IPR006935">
    <property type="entry name" value="Helicase/UvrB_N"/>
</dbReference>
<dbReference type="InterPro" id="IPR001650">
    <property type="entry name" value="Helicase_C-like"/>
</dbReference>
<dbReference type="Pfam" id="PF04851">
    <property type="entry name" value="ResIII"/>
    <property type="match status" value="1"/>
</dbReference>
<name>A0A098B3C0_DESHA</name>
<keyword evidence="2" id="KW-0378">Hydrolase</keyword>
<dbReference type="GO" id="GO:0016787">
    <property type="term" value="F:hydrolase activity"/>
    <property type="evidence" value="ECO:0007669"/>
    <property type="project" value="UniProtKB-KW"/>
</dbReference>
<reference evidence="5" key="1">
    <citation type="submission" date="2014-07" db="EMBL/GenBank/DDBJ databases">
        <authorList>
            <person name="Hornung V.Bastian."/>
        </authorList>
    </citation>
    <scope>NUCLEOTIDE SEQUENCE</scope>
    <source>
        <strain evidence="5">PCE-S</strain>
    </source>
</reference>
<dbReference type="InterPro" id="IPR027417">
    <property type="entry name" value="P-loop_NTPase"/>
</dbReference>
<organism evidence="5">
    <name type="scientific">Desulfitobacterium hafniense</name>
    <name type="common">Desulfitobacterium frappieri</name>
    <dbReference type="NCBI Taxonomy" id="49338"/>
    <lineage>
        <taxon>Bacteria</taxon>
        <taxon>Bacillati</taxon>
        <taxon>Bacillota</taxon>
        <taxon>Clostridia</taxon>
        <taxon>Eubacteriales</taxon>
        <taxon>Desulfitobacteriaceae</taxon>
        <taxon>Desulfitobacterium</taxon>
    </lineage>
</organism>
<dbReference type="PROSITE" id="PS51192">
    <property type="entry name" value="HELICASE_ATP_BIND_1"/>
    <property type="match status" value="1"/>
</dbReference>
<dbReference type="RefSeq" id="WP_208925982.1">
    <property type="nucleotide sequence ID" value="NZ_JAYFNZ010000024.1"/>
</dbReference>
<gene>
    <name evidence="5" type="ORF">DPCES_3448</name>
</gene>
<dbReference type="AlphaFoldDB" id="A0A098B3C0"/>
<dbReference type="SUPFAM" id="SSF52540">
    <property type="entry name" value="P-loop containing nucleoside triphosphate hydrolases"/>
    <property type="match status" value="1"/>
</dbReference>
<dbReference type="GO" id="GO:0003677">
    <property type="term" value="F:DNA binding"/>
    <property type="evidence" value="ECO:0007669"/>
    <property type="project" value="InterPro"/>
</dbReference>
<dbReference type="InterPro" id="IPR014001">
    <property type="entry name" value="Helicase_ATP-bd"/>
</dbReference>
<dbReference type="PANTHER" id="PTHR24031">
    <property type="entry name" value="RNA HELICASE"/>
    <property type="match status" value="1"/>
</dbReference>
<dbReference type="SMART" id="SM00487">
    <property type="entry name" value="DEXDc"/>
    <property type="match status" value="1"/>
</dbReference>
<evidence type="ECO:0000256" key="1">
    <source>
        <dbReference type="ARBA" id="ARBA00022741"/>
    </source>
</evidence>
<protein>
    <submittedName>
        <fullName evidence="5">Type III restriction enzyme, res subunit</fullName>
    </submittedName>
</protein>
<dbReference type="Pfam" id="PF00271">
    <property type="entry name" value="Helicase_C"/>
    <property type="match status" value="1"/>
</dbReference>
<accession>A0A098B3C0</accession>